<dbReference type="AlphaFoldDB" id="A0A914DMH6"/>
<accession>A0A914DMH6</accession>
<feature type="region of interest" description="Disordered" evidence="1">
    <location>
        <begin position="198"/>
        <end position="222"/>
    </location>
</feature>
<name>A0A914DMH6_9BILA</name>
<feature type="region of interest" description="Disordered" evidence="1">
    <location>
        <begin position="165"/>
        <end position="184"/>
    </location>
</feature>
<reference evidence="3" key="1">
    <citation type="submission" date="2022-11" db="UniProtKB">
        <authorList>
            <consortium name="WormBaseParasite"/>
        </authorList>
    </citation>
    <scope>IDENTIFICATION</scope>
</reference>
<keyword evidence="2" id="KW-1185">Reference proteome</keyword>
<protein>
    <submittedName>
        <fullName evidence="3">Uncharacterized protein</fullName>
    </submittedName>
</protein>
<sequence length="418" mass="47295">MAFLIDGLSSAPESSHLDDEKKKQLDEIRAQVSELKNKWKTGEVEKAETKEAATKEELEELKKGLKVRDRFNLPSEVEGVTKSYDHGELNTSAIAEARKSFLEGSAFQTGPVEKSAKDLEELKFSGLNSFKERFEKGPEEAAEKRDRAILDIHVQLKNLKSAIEKGGEAADMTPEDRAEHKKKEIEAEFLRYKLARKLQAKKTKDQGEPTTAADTTDADSNKLDVEIKMAGKAREKFKNIDAQNPHAPIPASKSPTPSKWDTKKETTAEVINKRVVEESSSEEDEGEFDVKNLMNKFKNIESTGGSKLERKLDELEALRLEAKNLREKFEKTKLGEDADLTDEKRKHLEEEFKHLKEERERAQQELQAELDSKKNVSTVDKEEIQIAADHASKMSAKFEKIIKKETKKAEKSKMPAKA</sequence>
<evidence type="ECO:0000256" key="1">
    <source>
        <dbReference type="SAM" id="MobiDB-lite"/>
    </source>
</evidence>
<feature type="region of interest" description="Disordered" evidence="1">
    <location>
        <begin position="236"/>
        <end position="266"/>
    </location>
</feature>
<feature type="region of interest" description="Disordered" evidence="1">
    <location>
        <begin position="355"/>
        <end position="374"/>
    </location>
</feature>
<feature type="region of interest" description="Disordered" evidence="1">
    <location>
        <begin position="1"/>
        <end position="22"/>
    </location>
</feature>
<proteinExistence type="predicted"/>
<organism evidence="2 3">
    <name type="scientific">Acrobeloides nanus</name>
    <dbReference type="NCBI Taxonomy" id="290746"/>
    <lineage>
        <taxon>Eukaryota</taxon>
        <taxon>Metazoa</taxon>
        <taxon>Ecdysozoa</taxon>
        <taxon>Nematoda</taxon>
        <taxon>Chromadorea</taxon>
        <taxon>Rhabditida</taxon>
        <taxon>Tylenchina</taxon>
        <taxon>Cephalobomorpha</taxon>
        <taxon>Cephaloboidea</taxon>
        <taxon>Cephalobidae</taxon>
        <taxon>Acrobeloides</taxon>
    </lineage>
</organism>
<evidence type="ECO:0000313" key="2">
    <source>
        <dbReference type="Proteomes" id="UP000887540"/>
    </source>
</evidence>
<evidence type="ECO:0000313" key="3">
    <source>
        <dbReference type="WBParaSite" id="ACRNAN_scaffold3241.g15855.t1"/>
    </source>
</evidence>
<dbReference type="Proteomes" id="UP000887540">
    <property type="component" value="Unplaced"/>
</dbReference>
<dbReference type="WBParaSite" id="ACRNAN_scaffold3241.g15855.t1">
    <property type="protein sequence ID" value="ACRNAN_scaffold3241.g15855.t1"/>
    <property type="gene ID" value="ACRNAN_scaffold3241.g15855"/>
</dbReference>